<keyword evidence="5 7" id="KW-1133">Transmembrane helix</keyword>
<dbReference type="Proteomes" id="UP000577362">
    <property type="component" value="Unassembled WGS sequence"/>
</dbReference>
<dbReference type="PANTHER" id="PTHR43731">
    <property type="entry name" value="RHOMBOID PROTEASE"/>
    <property type="match status" value="1"/>
</dbReference>
<reference evidence="9 10" key="1">
    <citation type="submission" date="2020-08" db="EMBL/GenBank/DDBJ databases">
        <title>Genomic Encyclopedia of Type Strains, Phase IV (KMG-IV): sequencing the most valuable type-strain genomes for metagenomic binning, comparative biology and taxonomic classification.</title>
        <authorList>
            <person name="Goeker M."/>
        </authorList>
    </citation>
    <scope>NUCLEOTIDE SEQUENCE [LARGE SCALE GENOMIC DNA]</scope>
    <source>
        <strain evidence="9 10">DSM 103737</strain>
    </source>
</reference>
<feature type="transmembrane region" description="Helical" evidence="7">
    <location>
        <begin position="175"/>
        <end position="192"/>
    </location>
</feature>
<keyword evidence="9" id="KW-0645">Protease</keyword>
<feature type="transmembrane region" description="Helical" evidence="7">
    <location>
        <begin position="18"/>
        <end position="36"/>
    </location>
</feature>
<dbReference type="RefSeq" id="WP_019402209.1">
    <property type="nucleotide sequence ID" value="NZ_JACIEN010000010.1"/>
</dbReference>
<feature type="domain" description="Peptidase S54 rhomboid" evidence="8">
    <location>
        <begin position="74"/>
        <end position="219"/>
    </location>
</feature>
<feature type="transmembrane region" description="Helical" evidence="7">
    <location>
        <begin position="81"/>
        <end position="100"/>
    </location>
</feature>
<proteinExistence type="inferred from homology"/>
<evidence type="ECO:0000256" key="6">
    <source>
        <dbReference type="ARBA" id="ARBA00023136"/>
    </source>
</evidence>
<sequence>MFVPLHDGVPMRNLRAPYATYALLVICILGYLLILADPDILPADWAIAGLGVIPGVLFGALSLPEGLPLVPEPATLLTSLFLHVSFLHLAGNMLFLWVFGDNVEDAMGHARFILFFLLCGTAAGLAHAFAVPGSERPLVGASGAVSGVVAAYLILHPRVRLWGLFFARIPLRLRAYWAIGVWFAFQLFQALTASDDSVGWYAHIGGFAMGAVLVVMLRRRDQPLLGIADGPRETGDA</sequence>
<evidence type="ECO:0000313" key="9">
    <source>
        <dbReference type="EMBL" id="MBB4019971.1"/>
    </source>
</evidence>
<feature type="transmembrane region" description="Helical" evidence="7">
    <location>
        <begin position="198"/>
        <end position="217"/>
    </location>
</feature>
<keyword evidence="4" id="KW-0378">Hydrolase</keyword>
<dbReference type="Pfam" id="PF01694">
    <property type="entry name" value="Rhomboid"/>
    <property type="match status" value="1"/>
</dbReference>
<dbReference type="InterPro" id="IPR050925">
    <property type="entry name" value="Rhomboid_protease_S54"/>
</dbReference>
<evidence type="ECO:0000256" key="4">
    <source>
        <dbReference type="ARBA" id="ARBA00022801"/>
    </source>
</evidence>
<feature type="transmembrane region" description="Helical" evidence="7">
    <location>
        <begin position="43"/>
        <end position="61"/>
    </location>
</feature>
<keyword evidence="3 7" id="KW-0812">Transmembrane</keyword>
<dbReference type="PANTHER" id="PTHR43731:SF14">
    <property type="entry name" value="PRESENILIN-ASSOCIATED RHOMBOID-LIKE PROTEIN, MITOCHONDRIAL"/>
    <property type="match status" value="1"/>
</dbReference>
<dbReference type="EMBL" id="JACIEN010000010">
    <property type="protein sequence ID" value="MBB4019971.1"/>
    <property type="molecule type" value="Genomic_DNA"/>
</dbReference>
<feature type="transmembrane region" description="Helical" evidence="7">
    <location>
        <begin position="112"/>
        <end position="131"/>
    </location>
</feature>
<organism evidence="9 10">
    <name type="scientific">Chelatococcus caeni</name>
    <dbReference type="NCBI Taxonomy" id="1348468"/>
    <lineage>
        <taxon>Bacteria</taxon>
        <taxon>Pseudomonadati</taxon>
        <taxon>Pseudomonadota</taxon>
        <taxon>Alphaproteobacteria</taxon>
        <taxon>Hyphomicrobiales</taxon>
        <taxon>Chelatococcaceae</taxon>
        <taxon>Chelatococcus</taxon>
    </lineage>
</organism>
<dbReference type="InterPro" id="IPR035952">
    <property type="entry name" value="Rhomboid-like_sf"/>
</dbReference>
<comment type="caution">
    <text evidence="9">The sequence shown here is derived from an EMBL/GenBank/DDBJ whole genome shotgun (WGS) entry which is preliminary data.</text>
</comment>
<dbReference type="GO" id="GO:0006508">
    <property type="term" value="P:proteolysis"/>
    <property type="evidence" value="ECO:0007669"/>
    <property type="project" value="UniProtKB-KW"/>
</dbReference>
<feature type="transmembrane region" description="Helical" evidence="7">
    <location>
        <begin position="137"/>
        <end position="155"/>
    </location>
</feature>
<evidence type="ECO:0000256" key="2">
    <source>
        <dbReference type="ARBA" id="ARBA00009045"/>
    </source>
</evidence>
<evidence type="ECO:0000313" key="10">
    <source>
        <dbReference type="Proteomes" id="UP000577362"/>
    </source>
</evidence>
<evidence type="ECO:0000256" key="1">
    <source>
        <dbReference type="ARBA" id="ARBA00004141"/>
    </source>
</evidence>
<keyword evidence="10" id="KW-1185">Reference proteome</keyword>
<evidence type="ECO:0000256" key="5">
    <source>
        <dbReference type="ARBA" id="ARBA00022989"/>
    </source>
</evidence>
<dbReference type="Gene3D" id="1.20.1540.10">
    <property type="entry name" value="Rhomboid-like"/>
    <property type="match status" value="1"/>
</dbReference>
<comment type="similarity">
    <text evidence="2">Belongs to the peptidase S54 family.</text>
</comment>
<dbReference type="InterPro" id="IPR022764">
    <property type="entry name" value="Peptidase_S54_rhomboid_dom"/>
</dbReference>
<gene>
    <name evidence="9" type="ORF">GGR16_005032</name>
</gene>
<evidence type="ECO:0000256" key="3">
    <source>
        <dbReference type="ARBA" id="ARBA00022692"/>
    </source>
</evidence>
<accession>A0A840C283</accession>
<keyword evidence="6 7" id="KW-0472">Membrane</keyword>
<dbReference type="GO" id="GO:0004252">
    <property type="term" value="F:serine-type endopeptidase activity"/>
    <property type="evidence" value="ECO:0007669"/>
    <property type="project" value="InterPro"/>
</dbReference>
<dbReference type="SUPFAM" id="SSF144091">
    <property type="entry name" value="Rhomboid-like"/>
    <property type="match status" value="1"/>
</dbReference>
<protein>
    <submittedName>
        <fullName evidence="9">Membrane associated rhomboid family serine protease</fullName>
    </submittedName>
</protein>
<comment type="subcellular location">
    <subcellularLocation>
        <location evidence="1">Membrane</location>
        <topology evidence="1">Multi-pass membrane protein</topology>
    </subcellularLocation>
</comment>
<evidence type="ECO:0000259" key="8">
    <source>
        <dbReference type="Pfam" id="PF01694"/>
    </source>
</evidence>
<evidence type="ECO:0000256" key="7">
    <source>
        <dbReference type="SAM" id="Phobius"/>
    </source>
</evidence>
<dbReference type="GO" id="GO:0016020">
    <property type="term" value="C:membrane"/>
    <property type="evidence" value="ECO:0007669"/>
    <property type="project" value="UniProtKB-SubCell"/>
</dbReference>
<dbReference type="AlphaFoldDB" id="A0A840C283"/>
<name>A0A840C283_9HYPH</name>